<keyword evidence="1" id="KW-0812">Transmembrane</keyword>
<evidence type="ECO:0000256" key="1">
    <source>
        <dbReference type="SAM" id="Phobius"/>
    </source>
</evidence>
<sequence>MKNPDSQPSVAEPVTERAYRSPAGIAGGVLLLVMAVWLGSDAVINGDARTRWLAVGALLFLVPLVVAFTLRPAVYADENRLRVRNPFRVITLPWASVSGVRAHYSSEVFTEGGDKYQLWAIPVSIRARKKASRRPSGRKSIGVFGPVAEEPGVRKAPGDQSLDEIRALAEERADKPASQGAPSVRWAWEIVVPVVVGAVLVGVVLVVG</sequence>
<dbReference type="AlphaFoldDB" id="A0A437P7F3"/>
<accession>A0A437P7F3</accession>
<name>A0A437P7F3_9ACTN</name>
<dbReference type="EMBL" id="RZYA01000021">
    <property type="protein sequence ID" value="RVU18214.1"/>
    <property type="molecule type" value="Genomic_DNA"/>
</dbReference>
<feature type="transmembrane region" description="Helical" evidence="1">
    <location>
        <begin position="21"/>
        <end position="40"/>
    </location>
</feature>
<keyword evidence="4" id="KW-1185">Reference proteome</keyword>
<dbReference type="RefSeq" id="WP_127831890.1">
    <property type="nucleotide sequence ID" value="NZ_RZYA01000021.1"/>
</dbReference>
<gene>
    <name evidence="3" type="ORF">EOT10_32025</name>
</gene>
<keyword evidence="1" id="KW-1133">Transmembrane helix</keyword>
<organism evidence="3 4">
    <name type="scientific">Streptomyces antnestii</name>
    <dbReference type="NCBI Taxonomy" id="2494256"/>
    <lineage>
        <taxon>Bacteria</taxon>
        <taxon>Bacillati</taxon>
        <taxon>Actinomycetota</taxon>
        <taxon>Actinomycetes</taxon>
        <taxon>Kitasatosporales</taxon>
        <taxon>Streptomycetaceae</taxon>
        <taxon>Streptomyces</taxon>
    </lineage>
</organism>
<dbReference type="InterPro" id="IPR019692">
    <property type="entry name" value="CFP-6_PH"/>
</dbReference>
<comment type="caution">
    <text evidence="3">The sequence shown here is derived from an EMBL/GenBank/DDBJ whole genome shotgun (WGS) entry which is preliminary data.</text>
</comment>
<dbReference type="Proteomes" id="UP000283128">
    <property type="component" value="Unassembled WGS sequence"/>
</dbReference>
<feature type="transmembrane region" description="Helical" evidence="1">
    <location>
        <begin position="52"/>
        <end position="74"/>
    </location>
</feature>
<evidence type="ECO:0000259" key="2">
    <source>
        <dbReference type="Pfam" id="PF10756"/>
    </source>
</evidence>
<dbReference type="Pfam" id="PF10756">
    <property type="entry name" value="bPH_6"/>
    <property type="match status" value="1"/>
</dbReference>
<evidence type="ECO:0000313" key="3">
    <source>
        <dbReference type="EMBL" id="RVU18214.1"/>
    </source>
</evidence>
<proteinExistence type="predicted"/>
<protein>
    <submittedName>
        <fullName evidence="3">PH domain-containing protein</fullName>
    </submittedName>
</protein>
<feature type="transmembrane region" description="Helical" evidence="1">
    <location>
        <begin position="186"/>
        <end position="207"/>
    </location>
</feature>
<feature type="domain" description="Low molecular weight protein antigen 6 PH" evidence="2">
    <location>
        <begin position="71"/>
        <end position="131"/>
    </location>
</feature>
<keyword evidence="1" id="KW-0472">Membrane</keyword>
<reference evidence="3 4" key="1">
    <citation type="submission" date="2019-01" db="EMBL/GenBank/DDBJ databases">
        <title>Genome sequences of Streptomyces and Rhizobium isolates collected from root and soil.</title>
        <authorList>
            <person name="Chhettri S."/>
            <person name="Sevigny J.L."/>
            <person name="Sen A."/>
            <person name="Ennis N."/>
            <person name="Tisa L."/>
        </authorList>
    </citation>
    <scope>NUCLEOTIDE SEQUENCE [LARGE SCALE GENOMIC DNA]</scope>
    <source>
        <strain evidence="3 4">San01</strain>
    </source>
</reference>
<evidence type="ECO:0000313" key="4">
    <source>
        <dbReference type="Proteomes" id="UP000283128"/>
    </source>
</evidence>
<dbReference type="OrthoDB" id="4337405at2"/>